<evidence type="ECO:0000313" key="1">
    <source>
        <dbReference type="EMBL" id="KAK7485757.1"/>
    </source>
</evidence>
<gene>
    <name evidence="1" type="ORF">BaRGS_00023058</name>
</gene>
<proteinExistence type="predicted"/>
<keyword evidence="2" id="KW-1185">Reference proteome</keyword>
<dbReference type="AlphaFoldDB" id="A0ABD0KFD3"/>
<organism evidence="1 2">
    <name type="scientific">Batillaria attramentaria</name>
    <dbReference type="NCBI Taxonomy" id="370345"/>
    <lineage>
        <taxon>Eukaryota</taxon>
        <taxon>Metazoa</taxon>
        <taxon>Spiralia</taxon>
        <taxon>Lophotrochozoa</taxon>
        <taxon>Mollusca</taxon>
        <taxon>Gastropoda</taxon>
        <taxon>Caenogastropoda</taxon>
        <taxon>Sorbeoconcha</taxon>
        <taxon>Cerithioidea</taxon>
        <taxon>Batillariidae</taxon>
        <taxon>Batillaria</taxon>
    </lineage>
</organism>
<evidence type="ECO:0000313" key="2">
    <source>
        <dbReference type="Proteomes" id="UP001519460"/>
    </source>
</evidence>
<protein>
    <submittedName>
        <fullName evidence="1">Uncharacterized protein</fullName>
    </submittedName>
</protein>
<reference evidence="1 2" key="1">
    <citation type="journal article" date="2023" name="Sci. Data">
        <title>Genome assembly of the Korean intertidal mud-creeper Batillaria attramentaria.</title>
        <authorList>
            <person name="Patra A.K."/>
            <person name="Ho P.T."/>
            <person name="Jun S."/>
            <person name="Lee S.J."/>
            <person name="Kim Y."/>
            <person name="Won Y.J."/>
        </authorList>
    </citation>
    <scope>NUCLEOTIDE SEQUENCE [LARGE SCALE GENOMIC DNA]</scope>
    <source>
        <strain evidence="1">Wonlab-2016</strain>
    </source>
</reference>
<dbReference type="Proteomes" id="UP001519460">
    <property type="component" value="Unassembled WGS sequence"/>
</dbReference>
<accession>A0ABD0KFD3</accession>
<comment type="caution">
    <text evidence="1">The sequence shown here is derived from an EMBL/GenBank/DDBJ whole genome shotgun (WGS) entry which is preliminary data.</text>
</comment>
<sequence>MRPSLFVCNVLQHAAFICRPYSQTAPRLCNTDRNTTVNHHFLIMTLNDCKHGRGENSSILFIRRVAPKAQFWLSANLELQPADREEEEQLMQLGSPRTQQPV</sequence>
<name>A0ABD0KFD3_9CAEN</name>
<dbReference type="EMBL" id="JACVVK020000190">
    <property type="protein sequence ID" value="KAK7485757.1"/>
    <property type="molecule type" value="Genomic_DNA"/>
</dbReference>